<dbReference type="Proteomes" id="UP000039370">
    <property type="component" value="Unassembled WGS sequence"/>
</dbReference>
<feature type="transmembrane region" description="Helical" evidence="1">
    <location>
        <begin position="130"/>
        <end position="151"/>
    </location>
</feature>
<dbReference type="AlphaFoldDB" id="A0A0B7IDK7"/>
<dbReference type="EMBL" id="CDOK01000091">
    <property type="protein sequence ID" value="CEN48759.1"/>
    <property type="molecule type" value="Genomic_DNA"/>
</dbReference>
<feature type="transmembrane region" description="Helical" evidence="1">
    <location>
        <begin position="335"/>
        <end position="356"/>
    </location>
</feature>
<evidence type="ECO:0000313" key="3">
    <source>
        <dbReference type="Proteomes" id="UP000039370"/>
    </source>
</evidence>
<evidence type="ECO:0000256" key="1">
    <source>
        <dbReference type="SAM" id="Phobius"/>
    </source>
</evidence>
<feature type="transmembrane region" description="Helical" evidence="1">
    <location>
        <begin position="100"/>
        <end position="118"/>
    </location>
</feature>
<feature type="transmembrane region" description="Helical" evidence="1">
    <location>
        <begin position="76"/>
        <end position="94"/>
    </location>
</feature>
<reference evidence="3" key="1">
    <citation type="submission" date="2015-01" db="EMBL/GenBank/DDBJ databases">
        <authorList>
            <person name="MANFREDI Pablo"/>
        </authorList>
    </citation>
    <scope>NUCLEOTIDE SEQUENCE [LARGE SCALE GENOMIC DNA]</scope>
    <source>
        <strain evidence="3">Cc11</strain>
    </source>
</reference>
<keyword evidence="1" id="KW-0472">Membrane</keyword>
<keyword evidence="1" id="KW-0812">Transmembrane</keyword>
<feature type="transmembrane region" description="Helical" evidence="1">
    <location>
        <begin position="163"/>
        <end position="187"/>
    </location>
</feature>
<sequence length="401" mass="45989">MSIPSTKYGLIFFFFIALIGVWLRALHWVSIPLSYSHLVHAHSHVAFQGWVYVTLFLLLIRSFLADGNFKKYRWQFFATIITVLGILISFAFYGYGLYSITFSTLFQLLNYVFMFCFWKDTRHYLGSSIQWVRVGFAFGVLSSIIPFFIGILSAKGLSGTEIYHAAIFSFLHFQYNGWFLFMIIGLVYKLFEDKWLNFDMRKARKALFFLATGTLFGVCLSYLGMEILPKIYPIAILSIIFKAIGLWYLLFSFPKQWLSIFSSKGWSRKYIFIFLGALILKSLLQTISVFPSAIDLFFNNKYLILAYLHLSLIAMISCSLLALMHHYGWIANTFLSRLGNVFLMMGFVVSEVLLVTGGLGMFYSPIIMLIASGSMAFAVLCLILSPIQNKFSLWKRTNGSL</sequence>
<feature type="transmembrane region" description="Helical" evidence="1">
    <location>
        <begin position="302"/>
        <end position="323"/>
    </location>
</feature>
<accession>A0A0B7IDK7</accession>
<evidence type="ECO:0000313" key="2">
    <source>
        <dbReference type="EMBL" id="CEN48759.1"/>
    </source>
</evidence>
<organism evidence="2 3">
    <name type="scientific">Capnocytophaga canimorsus</name>
    <dbReference type="NCBI Taxonomy" id="28188"/>
    <lineage>
        <taxon>Bacteria</taxon>
        <taxon>Pseudomonadati</taxon>
        <taxon>Bacteroidota</taxon>
        <taxon>Flavobacteriia</taxon>
        <taxon>Flavobacteriales</taxon>
        <taxon>Flavobacteriaceae</taxon>
        <taxon>Capnocytophaga</taxon>
    </lineage>
</organism>
<proteinExistence type="predicted"/>
<name>A0A0B7IDK7_9FLAO</name>
<feature type="transmembrane region" description="Helical" evidence="1">
    <location>
        <begin position="45"/>
        <end position="64"/>
    </location>
</feature>
<protein>
    <submittedName>
        <fullName evidence="2">Putative membrane protein</fullName>
    </submittedName>
</protein>
<feature type="transmembrane region" description="Helical" evidence="1">
    <location>
        <begin position="207"/>
        <end position="225"/>
    </location>
</feature>
<feature type="transmembrane region" description="Helical" evidence="1">
    <location>
        <begin position="270"/>
        <end position="290"/>
    </location>
</feature>
<feature type="transmembrane region" description="Helical" evidence="1">
    <location>
        <begin position="7"/>
        <end position="25"/>
    </location>
</feature>
<feature type="transmembrane region" description="Helical" evidence="1">
    <location>
        <begin position="231"/>
        <end position="250"/>
    </location>
</feature>
<keyword evidence="1" id="KW-1133">Transmembrane helix</keyword>
<feature type="transmembrane region" description="Helical" evidence="1">
    <location>
        <begin position="362"/>
        <end position="387"/>
    </location>
</feature>
<gene>
    <name evidence="2" type="ORF">CCAN11_1800011</name>
</gene>